<keyword evidence="4" id="KW-1185">Reference proteome</keyword>
<sequence>MSLTPVLEKSPMVSASNKRLLITTPILKKSPMVSSARKRVLFANQETARSVILKYRESGNPSHFTNVFKDLSVSGSHSDLLLWLSQMTECVSLLDRKADNIVLEFLKIPFYKSEELASAAENFFITLVTAHNYYAYLVLEQLFTFLIPDVDEQDKSLLEKAGFLSEEEKAFHKQILSSIVSIHNHVPLIRDKLLVLARKCMPYFRQHVHQHAVYTQNLLHLCSFLPHLRVGLLEIIITNMATIDVHIPRSALTPLEDDNDEDEEEVEEDGNSEDDEIFNMTLECESKEQMKIEKDDDEIILKTTFTIMDNKDGNTLDVLMIIMLQYVHNVCHGIIEPGKPTELGKNSLQLKYTWEPLQDGKKKCRAGSVRLSNGGENRTIGCECGGSEHDIEAIKLLFTELKEVFSNIILCTHSSSHVQFLLFYLLALRPGLATIFLDFLRIKKFENPSCSRDIRRNAMAYIGSLLARGKYIPFIHVNSCLELICAWCSTYLENQERMQTNYYEDLLLHLPFYYACQTVFYVFTFRYREYTENSKRLELARKLNLERLVMNQLNPLRMCAAPIVNNFAVVARRFQLAYCYTIMENNKRLGIPSAHVDGGKYTGNMTLDMFFPFDPYLLQRSKVYISDHYREFDGLPEDVSQNEDMDVNADEALDIIMSPKTSDFSYSLSPGFKKWHSEPFSVDSSFGFIPS</sequence>
<protein>
    <recommendedName>
        <fullName evidence="5">RNA polymerase I-specific transcription initiation factor RRN3</fullName>
    </recommendedName>
</protein>
<evidence type="ECO:0000256" key="2">
    <source>
        <dbReference type="SAM" id="MobiDB-lite"/>
    </source>
</evidence>
<reference evidence="3 4" key="1">
    <citation type="journal article" date="2024" name="BMC Genomics">
        <title>Genome assembly of redclaw crayfish (Cherax quadricarinatus) provides insights into its immune adaptation and hypoxia tolerance.</title>
        <authorList>
            <person name="Liu Z."/>
            <person name="Zheng J."/>
            <person name="Li H."/>
            <person name="Fang K."/>
            <person name="Wang S."/>
            <person name="He J."/>
            <person name="Zhou D."/>
            <person name="Weng S."/>
            <person name="Chi M."/>
            <person name="Gu Z."/>
            <person name="He J."/>
            <person name="Li F."/>
            <person name="Wang M."/>
        </authorList>
    </citation>
    <scope>NUCLEOTIDE SEQUENCE [LARGE SCALE GENOMIC DNA]</scope>
    <source>
        <strain evidence="3">ZL_2023a</strain>
    </source>
</reference>
<name>A0AAW0WA71_CHEQU</name>
<organism evidence="3 4">
    <name type="scientific">Cherax quadricarinatus</name>
    <name type="common">Australian red claw crayfish</name>
    <dbReference type="NCBI Taxonomy" id="27406"/>
    <lineage>
        <taxon>Eukaryota</taxon>
        <taxon>Metazoa</taxon>
        <taxon>Ecdysozoa</taxon>
        <taxon>Arthropoda</taxon>
        <taxon>Crustacea</taxon>
        <taxon>Multicrustacea</taxon>
        <taxon>Malacostraca</taxon>
        <taxon>Eumalacostraca</taxon>
        <taxon>Eucarida</taxon>
        <taxon>Decapoda</taxon>
        <taxon>Pleocyemata</taxon>
        <taxon>Astacidea</taxon>
        <taxon>Parastacoidea</taxon>
        <taxon>Parastacidae</taxon>
        <taxon>Cherax</taxon>
    </lineage>
</organism>
<comment type="caution">
    <text evidence="3">The sequence shown here is derived from an EMBL/GenBank/DDBJ whole genome shotgun (WGS) entry which is preliminary data.</text>
</comment>
<accession>A0AAW0WA71</accession>
<feature type="region of interest" description="Disordered" evidence="2">
    <location>
        <begin position="253"/>
        <end position="273"/>
    </location>
</feature>
<dbReference type="EMBL" id="JARKIK010000074">
    <property type="protein sequence ID" value="KAK8727742.1"/>
    <property type="molecule type" value="Genomic_DNA"/>
</dbReference>
<dbReference type="GO" id="GO:0001042">
    <property type="term" value="F:RNA polymerase I core binding"/>
    <property type="evidence" value="ECO:0007669"/>
    <property type="project" value="TreeGrafter"/>
</dbReference>
<dbReference type="GO" id="GO:0005634">
    <property type="term" value="C:nucleus"/>
    <property type="evidence" value="ECO:0007669"/>
    <property type="project" value="TreeGrafter"/>
</dbReference>
<dbReference type="PANTHER" id="PTHR12790">
    <property type="entry name" value="TRANSCRIPTION INITIATION FACTOR IA RRN3"/>
    <property type="match status" value="1"/>
</dbReference>
<comment type="similarity">
    <text evidence="1">Belongs to the RRN3 family.</text>
</comment>
<dbReference type="InterPro" id="IPR007991">
    <property type="entry name" value="RNA_pol_I_trans_ini_fac_RRN3"/>
</dbReference>
<dbReference type="Pfam" id="PF05327">
    <property type="entry name" value="RRN3"/>
    <property type="match status" value="1"/>
</dbReference>
<dbReference type="GO" id="GO:0006361">
    <property type="term" value="P:transcription initiation at RNA polymerase I promoter"/>
    <property type="evidence" value="ECO:0007669"/>
    <property type="project" value="InterPro"/>
</dbReference>
<dbReference type="AlphaFoldDB" id="A0AAW0WA71"/>
<evidence type="ECO:0000313" key="3">
    <source>
        <dbReference type="EMBL" id="KAK8727742.1"/>
    </source>
</evidence>
<feature type="compositionally biased region" description="Acidic residues" evidence="2">
    <location>
        <begin position="255"/>
        <end position="273"/>
    </location>
</feature>
<evidence type="ECO:0008006" key="5">
    <source>
        <dbReference type="Google" id="ProtNLM"/>
    </source>
</evidence>
<dbReference type="GO" id="GO:0001181">
    <property type="term" value="F:RNA polymerase I general transcription initiation factor activity"/>
    <property type="evidence" value="ECO:0007669"/>
    <property type="project" value="InterPro"/>
</dbReference>
<evidence type="ECO:0000313" key="4">
    <source>
        <dbReference type="Proteomes" id="UP001445076"/>
    </source>
</evidence>
<dbReference type="Proteomes" id="UP001445076">
    <property type="component" value="Unassembled WGS sequence"/>
</dbReference>
<proteinExistence type="inferred from homology"/>
<gene>
    <name evidence="3" type="ORF">OTU49_009440</name>
</gene>
<evidence type="ECO:0000256" key="1">
    <source>
        <dbReference type="ARBA" id="ARBA00010098"/>
    </source>
</evidence>
<dbReference type="PANTHER" id="PTHR12790:SF0">
    <property type="entry name" value="RNA POLYMERASE I-SPECIFIC TRANSCRIPTION INITIATION FACTOR RRN3-RELATED"/>
    <property type="match status" value="1"/>
</dbReference>